<evidence type="ECO:0000256" key="2">
    <source>
        <dbReference type="ARBA" id="ARBA00022771"/>
    </source>
</evidence>
<feature type="region of interest" description="Disordered" evidence="5">
    <location>
        <begin position="340"/>
        <end position="433"/>
    </location>
</feature>
<organism evidence="7 8">
    <name type="scientific">Coffea arabica</name>
    <name type="common">Arabian coffee</name>
    <dbReference type="NCBI Taxonomy" id="13443"/>
    <lineage>
        <taxon>Eukaryota</taxon>
        <taxon>Viridiplantae</taxon>
        <taxon>Streptophyta</taxon>
        <taxon>Embryophyta</taxon>
        <taxon>Tracheophyta</taxon>
        <taxon>Spermatophyta</taxon>
        <taxon>Magnoliopsida</taxon>
        <taxon>eudicotyledons</taxon>
        <taxon>Gunneridae</taxon>
        <taxon>Pentapetalae</taxon>
        <taxon>asterids</taxon>
        <taxon>lamiids</taxon>
        <taxon>Gentianales</taxon>
        <taxon>Rubiaceae</taxon>
        <taxon>Ixoroideae</taxon>
        <taxon>Gardenieae complex</taxon>
        <taxon>Bertiereae - Coffeeae clade</taxon>
        <taxon>Coffeeae</taxon>
        <taxon>Coffea</taxon>
    </lineage>
</organism>
<feature type="region of interest" description="Disordered" evidence="5">
    <location>
        <begin position="592"/>
        <end position="646"/>
    </location>
</feature>
<evidence type="ECO:0000259" key="6">
    <source>
        <dbReference type="PROSITE" id="PS50089"/>
    </source>
</evidence>
<evidence type="ECO:0000256" key="5">
    <source>
        <dbReference type="SAM" id="MobiDB-lite"/>
    </source>
</evidence>
<dbReference type="RefSeq" id="XP_027116751.1">
    <property type="nucleotide sequence ID" value="XM_027260950.2"/>
</dbReference>
<evidence type="ECO:0000256" key="1">
    <source>
        <dbReference type="ARBA" id="ARBA00022723"/>
    </source>
</evidence>
<dbReference type="PANTHER" id="PTHR45931">
    <property type="entry name" value="SI:CH211-59O9.10"/>
    <property type="match status" value="1"/>
</dbReference>
<evidence type="ECO:0000313" key="8">
    <source>
        <dbReference type="RefSeq" id="XP_027116751.1"/>
    </source>
</evidence>
<reference evidence="7" key="1">
    <citation type="journal article" date="2025" name="Foods">
        <title>Unveiling the Microbial Signatures of Arabica Coffee Cherries: Insights into Ripeness Specific Diversity, Functional Traits, and Implications for Quality and Safety.</title>
        <authorList>
            <consortium name="RefSeq"/>
            <person name="Tenea G.N."/>
            <person name="Cifuentes V."/>
            <person name="Reyes P."/>
            <person name="Cevallos-Vallejos M."/>
        </authorList>
    </citation>
    <scope>NUCLEOTIDE SEQUENCE [LARGE SCALE GENOMIC DNA]</scope>
</reference>
<protein>
    <submittedName>
        <fullName evidence="8">Uncharacterized protein isoform X1</fullName>
    </submittedName>
</protein>
<dbReference type="GeneID" id="113734415"/>
<feature type="compositionally biased region" description="Polar residues" evidence="5">
    <location>
        <begin position="398"/>
        <end position="418"/>
    </location>
</feature>
<keyword evidence="2 4" id="KW-0863">Zinc-finger</keyword>
<dbReference type="Gene3D" id="3.30.40.10">
    <property type="entry name" value="Zinc/RING finger domain, C3HC4 (zinc finger)"/>
    <property type="match status" value="1"/>
</dbReference>
<dbReference type="InterPro" id="IPR013083">
    <property type="entry name" value="Znf_RING/FYVE/PHD"/>
</dbReference>
<feature type="compositionally biased region" description="Low complexity" evidence="5">
    <location>
        <begin position="593"/>
        <end position="616"/>
    </location>
</feature>
<proteinExistence type="predicted"/>
<dbReference type="Pfam" id="PF13639">
    <property type="entry name" value="zf-RING_2"/>
    <property type="match status" value="1"/>
</dbReference>
<gene>
    <name evidence="8" type="primary">LOC113734415</name>
</gene>
<dbReference type="CDD" id="cd16454">
    <property type="entry name" value="RING-H2_PA-TM-RING"/>
    <property type="match status" value="1"/>
</dbReference>
<reference evidence="8" key="2">
    <citation type="submission" date="2025-08" db="UniProtKB">
        <authorList>
            <consortium name="RefSeq"/>
        </authorList>
    </citation>
    <scope>IDENTIFICATION</scope>
    <source>
        <tissue evidence="8">Leaves</tissue>
    </source>
</reference>
<dbReference type="GO" id="GO:0008270">
    <property type="term" value="F:zinc ion binding"/>
    <property type="evidence" value="ECO:0007669"/>
    <property type="project" value="UniProtKB-KW"/>
</dbReference>
<keyword evidence="3" id="KW-0862">Zinc</keyword>
<name>A0A6P6WPY3_COFAR</name>
<dbReference type="GO" id="GO:0006511">
    <property type="term" value="P:ubiquitin-dependent protein catabolic process"/>
    <property type="evidence" value="ECO:0007669"/>
    <property type="project" value="TreeGrafter"/>
</dbReference>
<feature type="compositionally biased region" description="Polar residues" evidence="5">
    <location>
        <begin position="365"/>
        <end position="377"/>
    </location>
</feature>
<dbReference type="GO" id="GO:0061630">
    <property type="term" value="F:ubiquitin protein ligase activity"/>
    <property type="evidence" value="ECO:0007669"/>
    <property type="project" value="TreeGrafter"/>
</dbReference>
<dbReference type="PANTHER" id="PTHR45931:SF25">
    <property type="entry name" value="E3 UBIQUITIN-PROTEIN LIGASE RLIM-LIKE ISOFORM X1"/>
    <property type="match status" value="1"/>
</dbReference>
<keyword evidence="7" id="KW-1185">Reference proteome</keyword>
<evidence type="ECO:0000256" key="4">
    <source>
        <dbReference type="PROSITE-ProRule" id="PRU00175"/>
    </source>
</evidence>
<dbReference type="GO" id="GO:0005634">
    <property type="term" value="C:nucleus"/>
    <property type="evidence" value="ECO:0007669"/>
    <property type="project" value="TreeGrafter"/>
</dbReference>
<dbReference type="Proteomes" id="UP001652660">
    <property type="component" value="Chromosome 3c"/>
</dbReference>
<dbReference type="InterPro" id="IPR001841">
    <property type="entry name" value="Znf_RING"/>
</dbReference>
<dbReference type="SMART" id="SM00184">
    <property type="entry name" value="RING"/>
    <property type="match status" value="1"/>
</dbReference>
<dbReference type="PROSITE" id="PS50089">
    <property type="entry name" value="ZF_RING_2"/>
    <property type="match status" value="1"/>
</dbReference>
<accession>A0A6P6WPY3</accession>
<dbReference type="OrthoDB" id="8062037at2759"/>
<evidence type="ECO:0000313" key="7">
    <source>
        <dbReference type="Proteomes" id="UP001652660"/>
    </source>
</evidence>
<keyword evidence="1" id="KW-0479">Metal-binding</keyword>
<feature type="domain" description="RING-type" evidence="6">
    <location>
        <begin position="727"/>
        <end position="768"/>
    </location>
</feature>
<sequence>MNISPYRFGFSENQGNPLRIMDQMDIDRVPDVPDTPDRLTAQEIKGKSSGRRCSGRRCSNLSISGNRNSFDGLTRTQFKVNDNGSGKCSMGTPKSAIISSDHCSSDFVSGNPSYSNNPSFFRRMKTDEIHNHERINFQPRKTDRSVYVPSSADQDGCLVDLTERHGHNGLHKNVFPRGAPASTMGSSSITSCFVNKGKEPKDTISGFDRGNVVNCTQLKAGKVASTSLGSTRLPRATGQKRLVRNGCISPHNIAKAKQSVVMDNDGLDGGANHTVRAVSSSPQIPIGKKEWIGEDLSYDRTKGKGVMKILSSVKKPDAQSAHPPSRNPVVINEVVNEVSDTNGDAGISSEELSGWRNTRNRSKKSNLPCSRENSSIPRDSPGLNKGLPWHMVERGETGSATGTSHSNPLDLDATSSRDASLPFGEQRTSHVGSQVGQFNRHSSFANTLSKRQRQGFASSSHGECSRAAMDNSDVILLGSPENNAGQPRTSGTVSQNSFHSLEPVIEIDETNPEVRGDGSSNVGSNSHDAGDMARQIEADEMLARELQEQLYNEAPGVGVGVGEIDAHVALALQHGEDLSPIFPRSRAFHARNSSITSSSRQSQSSSALGLLRRGSQARAASGNRMARLRNRFPGRPRTISSSGERNPVFPADMDVDLRMYILETLEAINDMGVANGFLQTQRDFNENDYEMLLALDENNHQHGGASTAQINGLPQSTVQSDNLEEACAICLETPSLGDTIRHLPCLHKFHKDCIDPWLRRRTSCPVCKSSIT</sequence>
<evidence type="ECO:0000256" key="3">
    <source>
        <dbReference type="ARBA" id="ARBA00022833"/>
    </source>
</evidence>
<dbReference type="AlphaFoldDB" id="A0A6P6WPY3"/>
<dbReference type="FunFam" id="3.30.40.10:FF:000594">
    <property type="entry name" value="RING/U-box superfamily protein"/>
    <property type="match status" value="1"/>
</dbReference>
<dbReference type="InterPro" id="IPR051834">
    <property type="entry name" value="RING_finger_E3_ligase"/>
</dbReference>
<dbReference type="SUPFAM" id="SSF57850">
    <property type="entry name" value="RING/U-box"/>
    <property type="match status" value="1"/>
</dbReference>